<dbReference type="RefSeq" id="WP_122194389.1">
    <property type="nucleotide sequence ID" value="NZ_JBHSKC010000032.1"/>
</dbReference>
<keyword evidence="1" id="KW-0472">Membrane</keyword>
<keyword evidence="1" id="KW-0812">Transmembrane</keyword>
<comment type="caution">
    <text evidence="2">The sequence shown here is derived from an EMBL/GenBank/DDBJ whole genome shotgun (WGS) entry which is preliminary data.</text>
</comment>
<organism evidence="2 3">
    <name type="scientific">Actinomadura harenae</name>
    <dbReference type="NCBI Taxonomy" id="2483351"/>
    <lineage>
        <taxon>Bacteria</taxon>
        <taxon>Bacillati</taxon>
        <taxon>Actinomycetota</taxon>
        <taxon>Actinomycetes</taxon>
        <taxon>Streptosporangiales</taxon>
        <taxon>Thermomonosporaceae</taxon>
        <taxon>Actinomadura</taxon>
    </lineage>
</organism>
<feature type="transmembrane region" description="Helical" evidence="1">
    <location>
        <begin position="29"/>
        <end position="48"/>
    </location>
</feature>
<reference evidence="2 3" key="1">
    <citation type="submission" date="2018-10" db="EMBL/GenBank/DDBJ databases">
        <title>Isolation from soil.</title>
        <authorList>
            <person name="Hu J."/>
        </authorList>
    </citation>
    <scope>NUCLEOTIDE SEQUENCE [LARGE SCALE GENOMIC DNA]</scope>
    <source>
        <strain evidence="2 3">NEAU-Ht49</strain>
    </source>
</reference>
<proteinExistence type="predicted"/>
<keyword evidence="3" id="KW-1185">Reference proteome</keyword>
<keyword evidence="1" id="KW-1133">Transmembrane helix</keyword>
<evidence type="ECO:0000256" key="1">
    <source>
        <dbReference type="SAM" id="Phobius"/>
    </source>
</evidence>
<dbReference type="OrthoDB" id="9815525at2"/>
<evidence type="ECO:0000313" key="3">
    <source>
        <dbReference type="Proteomes" id="UP000282674"/>
    </source>
</evidence>
<name>A0A3M2M617_9ACTN</name>
<sequence>MLGLFLAAGGLGAFLGSTAAPALVRRLGFGRALWLVGIGVAPFALLTAQIRQRAGRCPNPVTAVIDTQSVKATETAAKTRVPR</sequence>
<gene>
    <name evidence="2" type="ORF">EBO15_11830</name>
</gene>
<dbReference type="AlphaFoldDB" id="A0A3M2M617"/>
<dbReference type="EMBL" id="RFFG01000016">
    <property type="protein sequence ID" value="RMI44952.1"/>
    <property type="molecule type" value="Genomic_DNA"/>
</dbReference>
<accession>A0A3M2M617</accession>
<dbReference type="Proteomes" id="UP000282674">
    <property type="component" value="Unassembled WGS sequence"/>
</dbReference>
<protein>
    <submittedName>
        <fullName evidence="2">Uncharacterized protein</fullName>
    </submittedName>
</protein>
<evidence type="ECO:0000313" key="2">
    <source>
        <dbReference type="EMBL" id="RMI44952.1"/>
    </source>
</evidence>